<protein>
    <submittedName>
        <fullName evidence="1">Uncharacterized protein</fullName>
    </submittedName>
</protein>
<dbReference type="Proteomes" id="UP001162060">
    <property type="component" value="Unassembled WGS sequence"/>
</dbReference>
<dbReference type="EMBL" id="CAKLBY020000388">
    <property type="protein sequence ID" value="CAK7947844.1"/>
    <property type="molecule type" value="Genomic_DNA"/>
</dbReference>
<sequence length="200" mass="22158">MEAALDTQSAEWRTKFETVLDYREICNTLNMTELNTVFISFIVAPRGWCRYAGRRLPTWGRHSTGALSLKFCSGRWSCSGTPNPGLAVDGDIVYMAVESARNGFGDCGHAPSKSSRYCQGCALLVFDALCLPVTDPKPLEEKHLVEVQVFRQRNSATVGEDAHCSTAAAMMMNRVSRNTVDDLHDALERHQKVALLRSVT</sequence>
<name>A0AAV1VNL5_9STRA</name>
<dbReference type="AlphaFoldDB" id="A0AAV1VNL5"/>
<accession>A0AAV1VNL5</accession>
<proteinExistence type="predicted"/>
<evidence type="ECO:0000313" key="1">
    <source>
        <dbReference type="EMBL" id="CAK7947844.1"/>
    </source>
</evidence>
<comment type="caution">
    <text evidence="1">The sequence shown here is derived from an EMBL/GenBank/DDBJ whole genome shotgun (WGS) entry which is preliminary data.</text>
</comment>
<gene>
    <name evidence="1" type="ORF">PM001_LOCUS32994</name>
</gene>
<reference evidence="1" key="1">
    <citation type="submission" date="2024-01" db="EMBL/GenBank/DDBJ databases">
        <authorList>
            <person name="Webb A."/>
        </authorList>
    </citation>
    <scope>NUCLEOTIDE SEQUENCE</scope>
    <source>
        <strain evidence="1">Pm1</strain>
    </source>
</reference>
<organism evidence="1 2">
    <name type="scientific">Peronospora matthiolae</name>
    <dbReference type="NCBI Taxonomy" id="2874970"/>
    <lineage>
        <taxon>Eukaryota</taxon>
        <taxon>Sar</taxon>
        <taxon>Stramenopiles</taxon>
        <taxon>Oomycota</taxon>
        <taxon>Peronosporomycetes</taxon>
        <taxon>Peronosporales</taxon>
        <taxon>Peronosporaceae</taxon>
        <taxon>Peronospora</taxon>
    </lineage>
</organism>
<evidence type="ECO:0000313" key="2">
    <source>
        <dbReference type="Proteomes" id="UP001162060"/>
    </source>
</evidence>